<evidence type="ECO:0000256" key="4">
    <source>
        <dbReference type="SAM" id="Phobius"/>
    </source>
</evidence>
<proteinExistence type="predicted"/>
<evidence type="ECO:0000256" key="1">
    <source>
        <dbReference type="ARBA" id="ARBA00004370"/>
    </source>
</evidence>
<protein>
    <submittedName>
        <fullName evidence="6">Mce-associated membrane protein</fullName>
    </submittedName>
</protein>
<evidence type="ECO:0000259" key="5">
    <source>
        <dbReference type="PROSITE" id="PS50076"/>
    </source>
</evidence>
<dbReference type="EMBL" id="JACCBG010000001">
    <property type="protein sequence ID" value="NYD43379.1"/>
    <property type="molecule type" value="Genomic_DNA"/>
</dbReference>
<dbReference type="Gene3D" id="1.10.287.110">
    <property type="entry name" value="DnaJ domain"/>
    <property type="match status" value="1"/>
</dbReference>
<dbReference type="PANTHER" id="PTHR37042:SF4">
    <property type="entry name" value="OUTER MEMBRANE PROTEIN RV1973"/>
    <property type="match status" value="1"/>
</dbReference>
<keyword evidence="7" id="KW-1185">Reference proteome</keyword>
<dbReference type="Proteomes" id="UP000535511">
    <property type="component" value="Unassembled WGS sequence"/>
</dbReference>
<accession>A0A7Y9E942</accession>
<keyword evidence="2 4" id="KW-0472">Membrane</keyword>
<dbReference type="InterPro" id="IPR001623">
    <property type="entry name" value="DnaJ_domain"/>
</dbReference>
<keyword evidence="4" id="KW-0812">Transmembrane</keyword>
<dbReference type="InterPro" id="IPR036869">
    <property type="entry name" value="J_dom_sf"/>
</dbReference>
<feature type="compositionally biased region" description="Low complexity" evidence="3">
    <location>
        <begin position="71"/>
        <end position="82"/>
    </location>
</feature>
<dbReference type="SUPFAM" id="SSF46565">
    <property type="entry name" value="Chaperone J-domain"/>
    <property type="match status" value="1"/>
</dbReference>
<comment type="caution">
    <text evidence="6">The sequence shown here is derived from an EMBL/GenBank/DDBJ whole genome shotgun (WGS) entry which is preliminary data.</text>
</comment>
<evidence type="ECO:0000313" key="7">
    <source>
        <dbReference type="Proteomes" id="UP000535511"/>
    </source>
</evidence>
<dbReference type="GO" id="GO:0016020">
    <property type="term" value="C:membrane"/>
    <property type="evidence" value="ECO:0007669"/>
    <property type="project" value="UniProtKB-SubCell"/>
</dbReference>
<sequence>MTMVGNPSWYDLLGLEHSASPAEIRSAWKAAIADLDPTDRRFGVYNQAAEVLLDRKRRAAYDAELARQSEPETATPADPATADGDRSEASAEDGSGVVATAGRRTVPAWLLAVVGLLAAAAVVAAAVLWVKVPSDASVEQSTREAQAAAERAVGPILSYDYRRLDEDQQAADSYLTASYRRQYDKLFAVIQQNAPGVQAVVKGDVVASGIVRSGDDRVDVLLFVNQSKTNKQQKQPVVYKDQVTVTMQRVGGDWLVDDMVSSPVSN</sequence>
<dbReference type="AlphaFoldDB" id="A0A7Y9E942"/>
<name>A0A7Y9E942_9ACTN</name>
<organism evidence="6 7">
    <name type="scientific">Nocardioides panaciterrulae</name>
    <dbReference type="NCBI Taxonomy" id="661492"/>
    <lineage>
        <taxon>Bacteria</taxon>
        <taxon>Bacillati</taxon>
        <taxon>Actinomycetota</taxon>
        <taxon>Actinomycetes</taxon>
        <taxon>Propionibacteriales</taxon>
        <taxon>Nocardioidaceae</taxon>
        <taxon>Nocardioides</taxon>
    </lineage>
</organism>
<keyword evidence="4" id="KW-1133">Transmembrane helix</keyword>
<feature type="domain" description="J" evidence="5">
    <location>
        <begin position="8"/>
        <end position="65"/>
    </location>
</feature>
<dbReference type="PANTHER" id="PTHR37042">
    <property type="entry name" value="OUTER MEMBRANE PROTEIN RV1973"/>
    <property type="match status" value="1"/>
</dbReference>
<comment type="subcellular location">
    <subcellularLocation>
        <location evidence="1">Membrane</location>
    </subcellularLocation>
</comment>
<evidence type="ECO:0000313" key="6">
    <source>
        <dbReference type="EMBL" id="NYD43379.1"/>
    </source>
</evidence>
<reference evidence="6 7" key="1">
    <citation type="submission" date="2020-07" db="EMBL/GenBank/DDBJ databases">
        <title>Sequencing the genomes of 1000 actinobacteria strains.</title>
        <authorList>
            <person name="Klenk H.-P."/>
        </authorList>
    </citation>
    <scope>NUCLEOTIDE SEQUENCE [LARGE SCALE GENOMIC DNA]</scope>
    <source>
        <strain evidence="6 7">DSM 21350</strain>
    </source>
</reference>
<dbReference type="RefSeq" id="WP_179664908.1">
    <property type="nucleotide sequence ID" value="NZ_JACCBG010000001.1"/>
</dbReference>
<feature type="transmembrane region" description="Helical" evidence="4">
    <location>
        <begin position="108"/>
        <end position="130"/>
    </location>
</feature>
<evidence type="ECO:0000256" key="3">
    <source>
        <dbReference type="SAM" id="MobiDB-lite"/>
    </source>
</evidence>
<evidence type="ECO:0000256" key="2">
    <source>
        <dbReference type="ARBA" id="ARBA00023136"/>
    </source>
</evidence>
<gene>
    <name evidence="6" type="ORF">BJZ21_003462</name>
</gene>
<feature type="region of interest" description="Disordered" evidence="3">
    <location>
        <begin position="63"/>
        <end position="96"/>
    </location>
</feature>
<dbReference type="PROSITE" id="PS50076">
    <property type="entry name" value="DNAJ_2"/>
    <property type="match status" value="1"/>
</dbReference>